<keyword evidence="2" id="KW-0805">Transcription regulation</keyword>
<evidence type="ECO:0000256" key="3">
    <source>
        <dbReference type="ARBA" id="ARBA00023125"/>
    </source>
</evidence>
<sequence length="110" mass="13284">MYRIGEFSEMTGLTKETLRYYAQIELLQPVFVEPRNKYSYYDNNSFLVARLLVYLRRFDFSIQEMLMVVHDRSLDELEEILKEKKVALRQRIADTEAIIMEIDTFLEMEE</sequence>
<evidence type="ECO:0000313" key="6">
    <source>
        <dbReference type="EMBL" id="TDR55761.1"/>
    </source>
</evidence>
<evidence type="ECO:0000256" key="1">
    <source>
        <dbReference type="ARBA" id="ARBA00022491"/>
    </source>
</evidence>
<dbReference type="InterPro" id="IPR009061">
    <property type="entry name" value="DNA-bd_dom_put_sf"/>
</dbReference>
<dbReference type="STRING" id="1265846.PROCOU_10341"/>
<dbReference type="InterPro" id="IPR047057">
    <property type="entry name" value="MerR_fam"/>
</dbReference>
<keyword evidence="4" id="KW-0804">Transcription</keyword>
<dbReference type="GO" id="GO:0003677">
    <property type="term" value="F:DNA binding"/>
    <property type="evidence" value="ECO:0007669"/>
    <property type="project" value="UniProtKB-KW"/>
</dbReference>
<dbReference type="PANTHER" id="PTHR30204">
    <property type="entry name" value="REDOX-CYCLING DRUG-SENSING TRANSCRIPTIONAL ACTIVATOR SOXR"/>
    <property type="match status" value="1"/>
</dbReference>
<dbReference type="PROSITE" id="PS50937">
    <property type="entry name" value="HTH_MERR_2"/>
    <property type="match status" value="1"/>
</dbReference>
<dbReference type="EMBL" id="SNZK01000001">
    <property type="protein sequence ID" value="TDR55761.1"/>
    <property type="molecule type" value="Genomic_DNA"/>
</dbReference>
<dbReference type="PANTHER" id="PTHR30204:SF69">
    <property type="entry name" value="MERR-FAMILY TRANSCRIPTIONAL REGULATOR"/>
    <property type="match status" value="1"/>
</dbReference>
<keyword evidence="7" id="KW-1185">Reference proteome</keyword>
<dbReference type="Pfam" id="PF13411">
    <property type="entry name" value="MerR_1"/>
    <property type="match status" value="1"/>
</dbReference>
<keyword evidence="3 6" id="KW-0238">DNA-binding</keyword>
<dbReference type="Gene3D" id="1.10.1660.10">
    <property type="match status" value="1"/>
</dbReference>
<reference evidence="6 7" key="1">
    <citation type="submission" date="2019-03" db="EMBL/GenBank/DDBJ databases">
        <title>Genomic Encyclopedia of Type Strains, Phase III (KMG-III): the genomes of soil and plant-associated and newly described type strains.</title>
        <authorList>
            <person name="Whitman W."/>
        </authorList>
    </citation>
    <scope>NUCLEOTIDE SEQUENCE [LARGE SCALE GENOMIC DNA]</scope>
    <source>
        <strain evidence="6 7">CECT 7972</strain>
    </source>
</reference>
<dbReference type="AlphaFoldDB" id="A0A4R6ZSS0"/>
<dbReference type="SMART" id="SM00422">
    <property type="entry name" value="HTH_MERR"/>
    <property type="match status" value="1"/>
</dbReference>
<evidence type="ECO:0000313" key="7">
    <source>
        <dbReference type="Proteomes" id="UP000295558"/>
    </source>
</evidence>
<accession>A0A4R6ZSS0</accession>
<dbReference type="RefSeq" id="WP_036071645.1">
    <property type="nucleotide sequence ID" value="NZ_JAASUO010000019.1"/>
</dbReference>
<dbReference type="OrthoDB" id="9773308at2"/>
<dbReference type="SUPFAM" id="SSF46955">
    <property type="entry name" value="Putative DNA-binding domain"/>
    <property type="match status" value="1"/>
</dbReference>
<proteinExistence type="predicted"/>
<evidence type="ECO:0000256" key="2">
    <source>
        <dbReference type="ARBA" id="ARBA00023015"/>
    </source>
</evidence>
<dbReference type="GO" id="GO:0003700">
    <property type="term" value="F:DNA-binding transcription factor activity"/>
    <property type="evidence" value="ECO:0007669"/>
    <property type="project" value="InterPro"/>
</dbReference>
<comment type="caution">
    <text evidence="6">The sequence shown here is derived from an EMBL/GenBank/DDBJ whole genome shotgun (WGS) entry which is preliminary data.</text>
</comment>
<organism evidence="6 7">
    <name type="scientific">Listeria rocourtiae</name>
    <dbReference type="NCBI Taxonomy" id="647910"/>
    <lineage>
        <taxon>Bacteria</taxon>
        <taxon>Bacillati</taxon>
        <taxon>Bacillota</taxon>
        <taxon>Bacilli</taxon>
        <taxon>Bacillales</taxon>
        <taxon>Listeriaceae</taxon>
        <taxon>Listeria</taxon>
    </lineage>
</organism>
<dbReference type="Proteomes" id="UP000295558">
    <property type="component" value="Unassembled WGS sequence"/>
</dbReference>
<feature type="domain" description="HTH merR-type" evidence="5">
    <location>
        <begin position="1"/>
        <end position="71"/>
    </location>
</feature>
<gene>
    <name evidence="6" type="ORF">DFP96_101705</name>
</gene>
<keyword evidence="1" id="KW-0678">Repressor</keyword>
<name>A0A4R6ZSS0_9LIST</name>
<evidence type="ECO:0000256" key="4">
    <source>
        <dbReference type="ARBA" id="ARBA00023163"/>
    </source>
</evidence>
<dbReference type="InterPro" id="IPR000551">
    <property type="entry name" value="MerR-type_HTH_dom"/>
</dbReference>
<evidence type="ECO:0000259" key="5">
    <source>
        <dbReference type="PROSITE" id="PS50937"/>
    </source>
</evidence>
<protein>
    <submittedName>
        <fullName evidence="6">DNA-binding transcriptional MerR regulator</fullName>
    </submittedName>
</protein>